<evidence type="ECO:0000313" key="1">
    <source>
        <dbReference type="EMBL" id="KMV15409.1"/>
    </source>
</evidence>
<protein>
    <recommendedName>
        <fullName evidence="3">Transposase</fullName>
    </recommendedName>
</protein>
<evidence type="ECO:0000313" key="2">
    <source>
        <dbReference type="Proteomes" id="UP000037594"/>
    </source>
</evidence>
<dbReference type="EMBL" id="LFOD01000031">
    <property type="protein sequence ID" value="KMV15409.1"/>
    <property type="molecule type" value="Genomic_DNA"/>
</dbReference>
<proteinExistence type="predicted"/>
<name>A0A0J8WQV0_9MYCO</name>
<dbReference type="PATRIC" id="fig|451644.5.peg.5276"/>
<reference evidence="1 2" key="1">
    <citation type="submission" date="2015-06" db="EMBL/GenBank/DDBJ databases">
        <title>Genome sequence of Mycobacterium conceptionense strain MLE.</title>
        <authorList>
            <person name="Greninger A.L."/>
            <person name="Cunningham G."/>
            <person name="Chiu C.Y."/>
            <person name="Miller S."/>
        </authorList>
    </citation>
    <scope>NUCLEOTIDE SEQUENCE [LARGE SCALE GENOMIC DNA]</scope>
    <source>
        <strain evidence="1 2">MLE</strain>
    </source>
</reference>
<organism evidence="1 2">
    <name type="scientific">Mycolicibacterium conceptionense</name>
    <dbReference type="NCBI Taxonomy" id="451644"/>
    <lineage>
        <taxon>Bacteria</taxon>
        <taxon>Bacillati</taxon>
        <taxon>Actinomycetota</taxon>
        <taxon>Actinomycetes</taxon>
        <taxon>Mycobacteriales</taxon>
        <taxon>Mycobacteriaceae</taxon>
        <taxon>Mycolicibacterium</taxon>
    </lineage>
</organism>
<comment type="caution">
    <text evidence="1">The sequence shown here is derived from an EMBL/GenBank/DDBJ whole genome shotgun (WGS) entry which is preliminary data.</text>
</comment>
<dbReference type="Proteomes" id="UP000037594">
    <property type="component" value="Unassembled WGS sequence"/>
</dbReference>
<evidence type="ECO:0008006" key="3">
    <source>
        <dbReference type="Google" id="ProtNLM"/>
    </source>
</evidence>
<accession>A0A0J8WQV0</accession>
<dbReference type="AlphaFoldDB" id="A0A0J8WQV0"/>
<gene>
    <name evidence="1" type="ORF">ACT17_25605</name>
</gene>
<sequence>MVLKYLRLRRTIRSWNNSNGVTVHHKWENCWCGAHVLAEGSEAEVQFVCEQFRARHRHISESA</sequence>